<keyword evidence="2" id="KW-1185">Reference proteome</keyword>
<evidence type="ECO:0000313" key="2">
    <source>
        <dbReference type="Proteomes" id="UP001314170"/>
    </source>
</evidence>
<accession>A0AAV1SCN2</accession>
<protein>
    <submittedName>
        <fullName evidence="1">Uncharacterized protein</fullName>
    </submittedName>
</protein>
<sequence>MESSQAFTLTPGKTMRMAQPTNFLLKRVKQMTFNPDTCGQPILTLEDSIASKRTRGRTSSIGQKPCRNIYRLLCNGFDPVGTLRFCDSNSLALSAKGEALKGERKICWLVEGAEKLLRIA</sequence>
<gene>
    <name evidence="1" type="ORF">DCAF_LOCUS21724</name>
</gene>
<evidence type="ECO:0000313" key="1">
    <source>
        <dbReference type="EMBL" id="CAK7349015.1"/>
    </source>
</evidence>
<dbReference type="Proteomes" id="UP001314170">
    <property type="component" value="Unassembled WGS sequence"/>
</dbReference>
<comment type="caution">
    <text evidence="1">The sequence shown here is derived from an EMBL/GenBank/DDBJ whole genome shotgun (WGS) entry which is preliminary data.</text>
</comment>
<dbReference type="EMBL" id="CAWUPB010001173">
    <property type="protein sequence ID" value="CAK7349015.1"/>
    <property type="molecule type" value="Genomic_DNA"/>
</dbReference>
<organism evidence="1 2">
    <name type="scientific">Dovyalis caffra</name>
    <dbReference type="NCBI Taxonomy" id="77055"/>
    <lineage>
        <taxon>Eukaryota</taxon>
        <taxon>Viridiplantae</taxon>
        <taxon>Streptophyta</taxon>
        <taxon>Embryophyta</taxon>
        <taxon>Tracheophyta</taxon>
        <taxon>Spermatophyta</taxon>
        <taxon>Magnoliopsida</taxon>
        <taxon>eudicotyledons</taxon>
        <taxon>Gunneridae</taxon>
        <taxon>Pentapetalae</taxon>
        <taxon>rosids</taxon>
        <taxon>fabids</taxon>
        <taxon>Malpighiales</taxon>
        <taxon>Salicaceae</taxon>
        <taxon>Flacourtieae</taxon>
        <taxon>Dovyalis</taxon>
    </lineage>
</organism>
<proteinExistence type="predicted"/>
<name>A0AAV1SCN2_9ROSI</name>
<dbReference type="AlphaFoldDB" id="A0AAV1SCN2"/>
<reference evidence="1 2" key="1">
    <citation type="submission" date="2024-01" db="EMBL/GenBank/DDBJ databases">
        <authorList>
            <person name="Waweru B."/>
        </authorList>
    </citation>
    <scope>NUCLEOTIDE SEQUENCE [LARGE SCALE GENOMIC DNA]</scope>
</reference>